<feature type="binding site" evidence="7">
    <location>
        <position position="247"/>
    </location>
    <ligand>
        <name>beta-D-galactose</name>
        <dbReference type="ChEBI" id="CHEBI:27667"/>
    </ligand>
</feature>
<dbReference type="Pfam" id="PF01263">
    <property type="entry name" value="Aldose_epim"/>
    <property type="match status" value="1"/>
</dbReference>
<protein>
    <recommendedName>
        <fullName evidence="5">Aldose 1-epimerase</fullName>
        <ecNumber evidence="5">5.1.3.3</ecNumber>
    </recommendedName>
</protein>
<dbReference type="InterPro" id="IPR047215">
    <property type="entry name" value="Galactose_mutarotase-like"/>
</dbReference>
<evidence type="ECO:0000256" key="2">
    <source>
        <dbReference type="ARBA" id="ARBA00006206"/>
    </source>
</evidence>
<dbReference type="Proteomes" id="UP000199113">
    <property type="component" value="Unassembled WGS sequence"/>
</dbReference>
<dbReference type="GO" id="GO:0004034">
    <property type="term" value="F:aldose 1-epimerase activity"/>
    <property type="evidence" value="ECO:0007669"/>
    <property type="project" value="UniProtKB-EC"/>
</dbReference>
<dbReference type="InterPro" id="IPR008183">
    <property type="entry name" value="Aldose_1/G6P_1-epimerase"/>
</dbReference>
<dbReference type="RefSeq" id="WP_091198986.1">
    <property type="nucleotide sequence ID" value="NZ_FOKC01000005.1"/>
</dbReference>
<dbReference type="EC" id="5.1.3.3" evidence="5"/>
<feature type="binding site" evidence="8">
    <location>
        <begin position="79"/>
        <end position="80"/>
    </location>
    <ligand>
        <name>beta-D-galactose</name>
        <dbReference type="ChEBI" id="CHEBI:27667"/>
    </ligand>
</feature>
<dbReference type="InterPro" id="IPR011013">
    <property type="entry name" value="Gal_mutarotase_sf_dom"/>
</dbReference>
<dbReference type="PANTHER" id="PTHR10091">
    <property type="entry name" value="ALDOSE-1-EPIMERASE"/>
    <property type="match status" value="1"/>
</dbReference>
<dbReference type="SUPFAM" id="SSF74650">
    <property type="entry name" value="Galactose mutarotase-like"/>
    <property type="match status" value="1"/>
</dbReference>
<keyword evidence="12" id="KW-1185">Reference proteome</keyword>
<dbReference type="InterPro" id="IPR015443">
    <property type="entry name" value="Aldose_1-epimerase"/>
</dbReference>
<reference evidence="10" key="1">
    <citation type="submission" date="2016-10" db="EMBL/GenBank/DDBJ databases">
        <authorList>
            <person name="de Groot N.N."/>
        </authorList>
    </citation>
    <scope>NUCLEOTIDE SEQUENCE [LARGE SCALE GENOMIC DNA]</scope>
    <source>
        <strain evidence="10">CGMCC 1.10697</strain>
    </source>
</reference>
<dbReference type="PANTHER" id="PTHR10091:SF0">
    <property type="entry name" value="GALACTOSE MUTAROTASE"/>
    <property type="match status" value="1"/>
</dbReference>
<organism evidence="10 11">
    <name type="scientific">Nocardioides alpinus</name>
    <dbReference type="NCBI Taxonomy" id="748909"/>
    <lineage>
        <taxon>Bacteria</taxon>
        <taxon>Bacillati</taxon>
        <taxon>Actinomycetota</taxon>
        <taxon>Actinomycetes</taxon>
        <taxon>Propionibacteriales</taxon>
        <taxon>Nocardioidaceae</taxon>
        <taxon>Nocardioides</taxon>
    </lineage>
</organism>
<dbReference type="EMBL" id="FOKC01000005">
    <property type="protein sequence ID" value="SFB22906.1"/>
    <property type="molecule type" value="Genomic_DNA"/>
</dbReference>
<evidence type="ECO:0000256" key="7">
    <source>
        <dbReference type="PIRSR" id="PIRSR005096-2"/>
    </source>
</evidence>
<evidence type="ECO:0000256" key="6">
    <source>
        <dbReference type="PIRSR" id="PIRSR005096-1"/>
    </source>
</evidence>
<evidence type="ECO:0000313" key="9">
    <source>
        <dbReference type="EMBL" id="PKH40712.1"/>
    </source>
</evidence>
<evidence type="ECO:0000313" key="12">
    <source>
        <dbReference type="Proteomes" id="UP000233565"/>
    </source>
</evidence>
<evidence type="ECO:0000256" key="1">
    <source>
        <dbReference type="ARBA" id="ARBA00005028"/>
    </source>
</evidence>
<dbReference type="EMBL" id="PJBV01000017">
    <property type="protein sequence ID" value="PKH40712.1"/>
    <property type="molecule type" value="Genomic_DNA"/>
</dbReference>
<reference evidence="9 12" key="2">
    <citation type="submission" date="2017-12" db="EMBL/GenBank/DDBJ databases">
        <title>Pharmacopeia of the Arctic Ocean.</title>
        <authorList>
            <person name="Collins E."/>
            <person name="Ducluzeau A.-L."/>
        </authorList>
    </citation>
    <scope>NUCLEOTIDE SEQUENCE [LARGE SCALE GENOMIC DNA]</scope>
    <source>
        <strain evidence="9 12">DSM 23325</strain>
    </source>
</reference>
<dbReference type="PIRSF" id="PIRSF005096">
    <property type="entry name" value="GALM"/>
    <property type="match status" value="1"/>
</dbReference>
<dbReference type="Proteomes" id="UP000233565">
    <property type="component" value="Unassembled WGS sequence"/>
</dbReference>
<evidence type="ECO:0000313" key="10">
    <source>
        <dbReference type="EMBL" id="SFB22906.1"/>
    </source>
</evidence>
<keyword evidence="4 5" id="KW-0119">Carbohydrate metabolism</keyword>
<dbReference type="NCBIfam" id="NF008277">
    <property type="entry name" value="PRK11055.1"/>
    <property type="match status" value="1"/>
</dbReference>
<dbReference type="GO" id="GO:0030246">
    <property type="term" value="F:carbohydrate binding"/>
    <property type="evidence" value="ECO:0007669"/>
    <property type="project" value="InterPro"/>
</dbReference>
<dbReference type="Gene3D" id="2.70.98.10">
    <property type="match status" value="1"/>
</dbReference>
<evidence type="ECO:0000256" key="3">
    <source>
        <dbReference type="ARBA" id="ARBA00023235"/>
    </source>
</evidence>
<feature type="active site" description="Proton donor" evidence="6">
    <location>
        <position position="175"/>
    </location>
</feature>
<accession>A0A1I0ZCQ3</accession>
<evidence type="ECO:0000256" key="4">
    <source>
        <dbReference type="ARBA" id="ARBA00023277"/>
    </source>
</evidence>
<comment type="similarity">
    <text evidence="2 5">Belongs to the aldose epimerase family.</text>
</comment>
<dbReference type="STRING" id="748909.SAMN05192575_105193"/>
<dbReference type="InterPro" id="IPR014718">
    <property type="entry name" value="GH-type_carb-bd"/>
</dbReference>
<comment type="catalytic activity">
    <reaction evidence="5">
        <text>alpha-D-glucose = beta-D-glucose</text>
        <dbReference type="Rhea" id="RHEA:10264"/>
        <dbReference type="ChEBI" id="CHEBI:15903"/>
        <dbReference type="ChEBI" id="CHEBI:17925"/>
        <dbReference type="EC" id="5.1.3.3"/>
    </reaction>
</comment>
<dbReference type="UniPathway" id="UPA00242"/>
<dbReference type="GO" id="GO:0005737">
    <property type="term" value="C:cytoplasm"/>
    <property type="evidence" value="ECO:0007669"/>
    <property type="project" value="TreeGrafter"/>
</dbReference>
<keyword evidence="3 5" id="KW-0413">Isomerase</keyword>
<gene>
    <name evidence="9" type="ORF">CXG46_12045</name>
    <name evidence="10" type="ORF">SAMN05192575_105193</name>
</gene>
<evidence type="ECO:0000256" key="5">
    <source>
        <dbReference type="PIRNR" id="PIRNR005096"/>
    </source>
</evidence>
<evidence type="ECO:0000313" key="11">
    <source>
        <dbReference type="Proteomes" id="UP000199113"/>
    </source>
</evidence>
<evidence type="ECO:0000256" key="8">
    <source>
        <dbReference type="PIRSR" id="PIRSR005096-3"/>
    </source>
</evidence>
<dbReference type="CDD" id="cd09019">
    <property type="entry name" value="galactose_mutarotase_like"/>
    <property type="match status" value="1"/>
</dbReference>
<feature type="active site" description="Proton acceptor" evidence="6">
    <location>
        <position position="310"/>
    </location>
</feature>
<proteinExistence type="inferred from homology"/>
<dbReference type="GO" id="GO:0006006">
    <property type="term" value="P:glucose metabolic process"/>
    <property type="evidence" value="ECO:0007669"/>
    <property type="project" value="TreeGrafter"/>
</dbReference>
<dbReference type="OrthoDB" id="9779408at2"/>
<feature type="binding site" evidence="8">
    <location>
        <begin position="175"/>
        <end position="177"/>
    </location>
    <ligand>
        <name>beta-D-galactose</name>
        <dbReference type="ChEBI" id="CHEBI:27667"/>
    </ligand>
</feature>
<dbReference type="AlphaFoldDB" id="A0A1I0ZCQ3"/>
<dbReference type="GO" id="GO:0033499">
    <property type="term" value="P:galactose catabolic process via UDP-galactose, Leloir pathway"/>
    <property type="evidence" value="ECO:0007669"/>
    <property type="project" value="TreeGrafter"/>
</dbReference>
<comment type="pathway">
    <text evidence="1 5">Carbohydrate metabolism; hexose metabolism.</text>
</comment>
<name>A0A1I0ZCQ3_9ACTN</name>
<sequence length="350" mass="37406">MTADRVLGQMPDGRAVRLLTIGAAPRPVVEVLALGATVHRLEVTGGDGVRRNVVLGHADVDERLTSSDYIGGTIGRYANRIAGGRFTLDGREVRVGTHDRGNSLHGGPEGFDVRLWDVVSHDTDSVELSLVSPDGDQGFPGEVRVTVTYRVEGDTVAVTMTATTDATTVVNLTNHAYLNLDGEGAGTIDAHLLTVDSDAYTPVDATGIPLGDHAPVEGTPFDFRSAAAIGPAIRTEHPQVVDARGVDHNYVVRGTGLRRHAVLASPGTGTHLELWSDQPGVQVYTGNFLDGTRRSTTGARYRQGDGIALEPQLFPDSPNRPEWPSAVLEPGDTYRFCLEWRFGRAGTVEA</sequence>